<reference evidence="2" key="1">
    <citation type="journal article" date="2005" name="Nature">
        <title>The map-based sequence of the rice genome.</title>
        <authorList>
            <consortium name="International rice genome sequencing project (IRGSP)"/>
            <person name="Matsumoto T."/>
            <person name="Wu J."/>
            <person name="Kanamori H."/>
            <person name="Katayose Y."/>
            <person name="Fujisawa M."/>
            <person name="Namiki N."/>
            <person name="Mizuno H."/>
            <person name="Yamamoto K."/>
            <person name="Antonio B.A."/>
            <person name="Baba T."/>
            <person name="Sakata K."/>
            <person name="Nagamura Y."/>
            <person name="Aoki H."/>
            <person name="Arikawa K."/>
            <person name="Arita K."/>
            <person name="Bito T."/>
            <person name="Chiden Y."/>
            <person name="Fujitsuka N."/>
            <person name="Fukunaka R."/>
            <person name="Hamada M."/>
            <person name="Harada C."/>
            <person name="Hayashi A."/>
            <person name="Hijishita S."/>
            <person name="Honda M."/>
            <person name="Hosokawa S."/>
            <person name="Ichikawa Y."/>
            <person name="Idonuma A."/>
            <person name="Iijima M."/>
            <person name="Ikeda M."/>
            <person name="Ikeno M."/>
            <person name="Ito K."/>
            <person name="Ito S."/>
            <person name="Ito T."/>
            <person name="Ito Y."/>
            <person name="Ito Y."/>
            <person name="Iwabuchi A."/>
            <person name="Kamiya K."/>
            <person name="Karasawa W."/>
            <person name="Kurita K."/>
            <person name="Katagiri S."/>
            <person name="Kikuta A."/>
            <person name="Kobayashi H."/>
            <person name="Kobayashi N."/>
            <person name="Machita K."/>
            <person name="Maehara T."/>
            <person name="Masukawa M."/>
            <person name="Mizubayashi T."/>
            <person name="Mukai Y."/>
            <person name="Nagasaki H."/>
            <person name="Nagata Y."/>
            <person name="Naito S."/>
            <person name="Nakashima M."/>
            <person name="Nakama Y."/>
            <person name="Nakamichi Y."/>
            <person name="Nakamura M."/>
            <person name="Meguro A."/>
            <person name="Negishi M."/>
            <person name="Ohta I."/>
            <person name="Ohta T."/>
            <person name="Okamoto M."/>
            <person name="Ono N."/>
            <person name="Saji S."/>
            <person name="Sakaguchi M."/>
            <person name="Sakai K."/>
            <person name="Shibata M."/>
            <person name="Shimokawa T."/>
            <person name="Song J."/>
            <person name="Takazaki Y."/>
            <person name="Terasawa K."/>
            <person name="Tsugane M."/>
            <person name="Tsuji K."/>
            <person name="Ueda S."/>
            <person name="Waki K."/>
            <person name="Yamagata H."/>
            <person name="Yamamoto M."/>
            <person name="Yamamoto S."/>
            <person name="Yamane H."/>
            <person name="Yoshiki S."/>
            <person name="Yoshihara R."/>
            <person name="Yukawa K."/>
            <person name="Zhong H."/>
            <person name="Yano M."/>
            <person name="Yuan Q."/>
            <person name="Ouyang S."/>
            <person name="Liu J."/>
            <person name="Jones K.M."/>
            <person name="Gansberger K."/>
            <person name="Moffat K."/>
            <person name="Hill J."/>
            <person name="Bera J."/>
            <person name="Fadrosh D."/>
            <person name="Jin S."/>
            <person name="Johri S."/>
            <person name="Kim M."/>
            <person name="Overton L."/>
            <person name="Reardon M."/>
            <person name="Tsitrin T."/>
            <person name="Vuong H."/>
            <person name="Weaver B."/>
            <person name="Ciecko A."/>
            <person name="Tallon L."/>
            <person name="Jackson J."/>
            <person name="Pai G."/>
            <person name="Aken S.V."/>
            <person name="Utterback T."/>
            <person name="Reidmuller S."/>
            <person name="Feldblyum T."/>
            <person name="Hsiao J."/>
            <person name="Zismann V."/>
            <person name="Iobst S."/>
            <person name="de Vazeille A.R."/>
            <person name="Buell C.R."/>
            <person name="Ying K."/>
            <person name="Li Y."/>
            <person name="Lu T."/>
            <person name="Huang Y."/>
            <person name="Zhao Q."/>
            <person name="Feng Q."/>
            <person name="Zhang L."/>
            <person name="Zhu J."/>
            <person name="Weng Q."/>
            <person name="Mu J."/>
            <person name="Lu Y."/>
            <person name="Fan D."/>
            <person name="Liu Y."/>
            <person name="Guan J."/>
            <person name="Zhang Y."/>
            <person name="Yu S."/>
            <person name="Liu X."/>
            <person name="Zhang Y."/>
            <person name="Hong G."/>
            <person name="Han B."/>
            <person name="Choisne N."/>
            <person name="Demange N."/>
            <person name="Orjeda G."/>
            <person name="Samain S."/>
            <person name="Cattolico L."/>
            <person name="Pelletier E."/>
            <person name="Couloux A."/>
            <person name="Segurens B."/>
            <person name="Wincker P."/>
            <person name="D'Hont A."/>
            <person name="Scarpelli C."/>
            <person name="Weissenbach J."/>
            <person name="Salanoubat M."/>
            <person name="Quetier F."/>
            <person name="Yu Y."/>
            <person name="Kim H.R."/>
            <person name="Rambo T."/>
            <person name="Currie J."/>
            <person name="Collura K."/>
            <person name="Luo M."/>
            <person name="Yang T."/>
            <person name="Ammiraju J.S.S."/>
            <person name="Engler F."/>
            <person name="Soderlund C."/>
            <person name="Wing R.A."/>
            <person name="Palmer L.E."/>
            <person name="de la Bastide M."/>
            <person name="Spiegel L."/>
            <person name="Nascimento L."/>
            <person name="Zutavern T."/>
            <person name="O'Shaughnessy A."/>
            <person name="Dike S."/>
            <person name="Dedhia N."/>
            <person name="Preston R."/>
            <person name="Balija V."/>
            <person name="McCombie W.R."/>
            <person name="Chow T."/>
            <person name="Chen H."/>
            <person name="Chung M."/>
            <person name="Chen C."/>
            <person name="Shaw J."/>
            <person name="Wu H."/>
            <person name="Hsiao K."/>
            <person name="Chao Y."/>
            <person name="Chu M."/>
            <person name="Cheng C."/>
            <person name="Hour A."/>
            <person name="Lee P."/>
            <person name="Lin S."/>
            <person name="Lin Y."/>
            <person name="Liou J."/>
            <person name="Liu S."/>
            <person name="Hsing Y."/>
            <person name="Raghuvanshi S."/>
            <person name="Mohanty A."/>
            <person name="Bharti A.K."/>
            <person name="Gaur A."/>
            <person name="Gupta V."/>
            <person name="Kumar D."/>
            <person name="Ravi V."/>
            <person name="Vij S."/>
            <person name="Kapur A."/>
            <person name="Khurana P."/>
            <person name="Khurana P."/>
            <person name="Khurana J.P."/>
            <person name="Tyagi A.K."/>
            <person name="Gaikwad K."/>
            <person name="Singh A."/>
            <person name="Dalal V."/>
            <person name="Srivastava S."/>
            <person name="Dixit A."/>
            <person name="Pal A.K."/>
            <person name="Ghazi I.A."/>
            <person name="Yadav M."/>
            <person name="Pandit A."/>
            <person name="Bhargava A."/>
            <person name="Sureshbabu K."/>
            <person name="Batra K."/>
            <person name="Sharma T.R."/>
            <person name="Mohapatra T."/>
            <person name="Singh N.K."/>
            <person name="Messing J."/>
            <person name="Nelson A.B."/>
            <person name="Fuks G."/>
            <person name="Kavchok S."/>
            <person name="Keizer G."/>
            <person name="Linton E."/>
            <person name="Llaca V."/>
            <person name="Song R."/>
            <person name="Tanyolac B."/>
            <person name="Young S."/>
            <person name="Ho-Il K."/>
            <person name="Hahn J.H."/>
            <person name="Sangsakoo G."/>
            <person name="Vanavichit A."/>
            <person name="de Mattos Luiz.A.T."/>
            <person name="Zimmer P.D."/>
            <person name="Malone G."/>
            <person name="Dellagostin O."/>
            <person name="de Oliveira A.C."/>
            <person name="Bevan M."/>
            <person name="Bancroft I."/>
            <person name="Minx P."/>
            <person name="Cordum H."/>
            <person name="Wilson R."/>
            <person name="Cheng Z."/>
            <person name="Jin W."/>
            <person name="Jiang J."/>
            <person name="Leong S.A."/>
            <person name="Iwama H."/>
            <person name="Gojobori T."/>
            <person name="Itoh T."/>
            <person name="Niimura Y."/>
            <person name="Fujii Y."/>
            <person name="Habara T."/>
            <person name="Sakai H."/>
            <person name="Sato Y."/>
            <person name="Wilson G."/>
            <person name="Kumar K."/>
            <person name="McCouch S."/>
            <person name="Juretic N."/>
            <person name="Hoen D."/>
            <person name="Wright S."/>
            <person name="Bruskiewich R."/>
            <person name="Bureau T."/>
            <person name="Miyao A."/>
            <person name="Hirochika H."/>
            <person name="Nishikawa T."/>
            <person name="Kadowaki K."/>
            <person name="Sugiura M."/>
            <person name="Burr B."/>
            <person name="Sasaki T."/>
        </authorList>
    </citation>
    <scope>NUCLEOTIDE SEQUENCE [LARGE SCALE GENOMIC DNA]</scope>
    <source>
        <strain evidence="2">cv. Nipponbare</strain>
    </source>
</reference>
<protein>
    <submittedName>
        <fullName evidence="1">Uncharacterized protein</fullName>
    </submittedName>
</protein>
<evidence type="ECO:0000313" key="2">
    <source>
        <dbReference type="Proteomes" id="UP000000763"/>
    </source>
</evidence>
<organism evidence="1 2">
    <name type="scientific">Oryza sativa subsp. japonica</name>
    <name type="common">Rice</name>
    <dbReference type="NCBI Taxonomy" id="39947"/>
    <lineage>
        <taxon>Eukaryota</taxon>
        <taxon>Viridiplantae</taxon>
        <taxon>Streptophyta</taxon>
        <taxon>Embryophyta</taxon>
        <taxon>Tracheophyta</taxon>
        <taxon>Spermatophyta</taxon>
        <taxon>Magnoliopsida</taxon>
        <taxon>Liliopsida</taxon>
        <taxon>Poales</taxon>
        <taxon>Poaceae</taxon>
        <taxon>BOP clade</taxon>
        <taxon>Oryzoideae</taxon>
        <taxon>Oryzeae</taxon>
        <taxon>Oryzinae</taxon>
        <taxon>Oryza</taxon>
        <taxon>Oryza sativa</taxon>
    </lineage>
</organism>
<accession>Q5Z7E1</accession>
<dbReference type="Proteomes" id="UP000000763">
    <property type="component" value="Chromosome 6"/>
</dbReference>
<proteinExistence type="predicted"/>
<name>Q5Z7E1_ORYSJ</name>
<reference evidence="2" key="2">
    <citation type="journal article" date="2008" name="Nucleic Acids Res.">
        <title>The rice annotation project database (RAP-DB): 2008 update.</title>
        <authorList>
            <consortium name="The rice annotation project (RAP)"/>
        </authorList>
    </citation>
    <scope>GENOME REANNOTATION</scope>
    <source>
        <strain evidence="2">cv. Nipponbare</strain>
    </source>
</reference>
<dbReference type="AlphaFoldDB" id="Q5Z7E1"/>
<evidence type="ECO:0000313" key="1">
    <source>
        <dbReference type="EMBL" id="BAD54173.1"/>
    </source>
</evidence>
<sequence length="108" mass="11617">MAMTPLSMVQNLLQDFVDLHNTARSTEGVSEVVWDDAVVMAMATTPSLTADYPLGQLGEGRLQREPVLGTGRRLLGNDGRRHQLMGTSIPVQISGTKDQSLVPVGVTN</sequence>
<dbReference type="EMBL" id="AP004740">
    <property type="protein sequence ID" value="BAD54173.1"/>
    <property type="molecule type" value="Genomic_DNA"/>
</dbReference>
<gene>
    <name evidence="1" type="primary">OSJNBa0092H22.27</name>
</gene>